<dbReference type="EMBL" id="KZ451969">
    <property type="protein sequence ID" value="PKA56994.1"/>
    <property type="molecule type" value="Genomic_DNA"/>
</dbReference>
<dbReference type="GO" id="GO:0016740">
    <property type="term" value="F:transferase activity"/>
    <property type="evidence" value="ECO:0007669"/>
    <property type="project" value="UniProtKB-KW"/>
</dbReference>
<accession>A0A2I0AN84</accession>
<proteinExistence type="predicted"/>
<dbReference type="AlphaFoldDB" id="A0A2I0AN84"/>
<keyword evidence="2" id="KW-1185">Reference proteome</keyword>
<keyword evidence="1" id="KW-0436">Ligase</keyword>
<reference evidence="1 2" key="1">
    <citation type="journal article" date="2017" name="Nature">
        <title>The Apostasia genome and the evolution of orchids.</title>
        <authorList>
            <person name="Zhang G.Q."/>
            <person name="Liu K.W."/>
            <person name="Li Z."/>
            <person name="Lohaus R."/>
            <person name="Hsiao Y.Y."/>
            <person name="Niu S.C."/>
            <person name="Wang J.Y."/>
            <person name="Lin Y.C."/>
            <person name="Xu Q."/>
            <person name="Chen L.J."/>
            <person name="Yoshida K."/>
            <person name="Fujiwara S."/>
            <person name="Wang Z.W."/>
            <person name="Zhang Y.Q."/>
            <person name="Mitsuda N."/>
            <person name="Wang M."/>
            <person name="Liu G.H."/>
            <person name="Pecoraro L."/>
            <person name="Huang H.X."/>
            <person name="Xiao X.J."/>
            <person name="Lin M."/>
            <person name="Wu X.Y."/>
            <person name="Wu W.L."/>
            <person name="Chen Y.Y."/>
            <person name="Chang S.B."/>
            <person name="Sakamoto S."/>
            <person name="Ohme-Takagi M."/>
            <person name="Yagi M."/>
            <person name="Zeng S.J."/>
            <person name="Shen C.Y."/>
            <person name="Yeh C.M."/>
            <person name="Luo Y.B."/>
            <person name="Tsai W.C."/>
            <person name="Van de Peer Y."/>
            <person name="Liu Z.J."/>
        </authorList>
    </citation>
    <scope>NUCLEOTIDE SEQUENCE [LARGE SCALE GENOMIC DNA]</scope>
    <source>
        <strain evidence="2">cv. Shenzhen</strain>
        <tissue evidence="1">Stem</tissue>
    </source>
</reference>
<dbReference type="OrthoDB" id="2020502at2759"/>
<protein>
    <submittedName>
        <fullName evidence="1">Glutamyl-tRNA(Gln) amidotransferase subunit C, chloroplastic/mitochondrial</fullName>
        <ecNumber evidence="1">6.3.5.6</ecNumber>
        <ecNumber evidence="1">6.3.5.7</ecNumber>
    </submittedName>
</protein>
<evidence type="ECO:0000313" key="2">
    <source>
        <dbReference type="Proteomes" id="UP000236161"/>
    </source>
</evidence>
<dbReference type="GO" id="GO:0050567">
    <property type="term" value="F:glutaminyl-tRNA synthase (glutamine-hydrolyzing) activity"/>
    <property type="evidence" value="ECO:0007669"/>
    <property type="project" value="UniProtKB-EC"/>
</dbReference>
<keyword evidence="1" id="KW-0808">Transferase</keyword>
<evidence type="ECO:0000313" key="1">
    <source>
        <dbReference type="EMBL" id="PKA56994.1"/>
    </source>
</evidence>
<gene>
    <name evidence="1" type="primary">GATC</name>
    <name evidence="1" type="ORF">AXF42_Ash002298</name>
</gene>
<dbReference type="Proteomes" id="UP000236161">
    <property type="component" value="Unassembled WGS sequence"/>
</dbReference>
<sequence length="93" mass="10004">MASTFSGAGASVALWCLNGRHLAVFRRRLFSETAPRCSSLQPPDVPLLADAARITLSPAESLTIISSCRDAIVAAIPSYDNPYMKVPKIINKD</sequence>
<organism evidence="1 2">
    <name type="scientific">Apostasia shenzhenica</name>
    <dbReference type="NCBI Taxonomy" id="1088818"/>
    <lineage>
        <taxon>Eukaryota</taxon>
        <taxon>Viridiplantae</taxon>
        <taxon>Streptophyta</taxon>
        <taxon>Embryophyta</taxon>
        <taxon>Tracheophyta</taxon>
        <taxon>Spermatophyta</taxon>
        <taxon>Magnoliopsida</taxon>
        <taxon>Liliopsida</taxon>
        <taxon>Asparagales</taxon>
        <taxon>Orchidaceae</taxon>
        <taxon>Apostasioideae</taxon>
        <taxon>Apostasia</taxon>
    </lineage>
</organism>
<name>A0A2I0AN84_9ASPA</name>
<dbReference type="GO" id="GO:0050566">
    <property type="term" value="F:asparaginyl-tRNA synthase (glutamine-hydrolyzing) activity"/>
    <property type="evidence" value="ECO:0007669"/>
    <property type="project" value="UniProtKB-EC"/>
</dbReference>
<dbReference type="EC" id="6.3.5.7" evidence="1"/>
<dbReference type="EC" id="6.3.5.6" evidence="1"/>